<dbReference type="EMBL" id="CCBN010000011">
    <property type="protein sequence ID" value="CDO55387.1"/>
    <property type="molecule type" value="Genomic_DNA"/>
</dbReference>
<comment type="similarity">
    <text evidence="2 7">Belongs to the universal ribosomal protein uL10 family.</text>
</comment>
<dbReference type="Gene3D" id="3.30.70.1730">
    <property type="match status" value="1"/>
</dbReference>
<feature type="domain" description="Large ribosomal subunit protein uL10-like insertion" evidence="8">
    <location>
        <begin position="125"/>
        <end position="207"/>
    </location>
</feature>
<comment type="subcellular location">
    <subcellularLocation>
        <location evidence="7">Cytoplasm</location>
    </subcellularLocation>
    <subcellularLocation>
        <location evidence="7">Nucleus</location>
        <location evidence="7">Nucleolus</location>
    </subcellularLocation>
</comment>
<evidence type="ECO:0000259" key="8">
    <source>
        <dbReference type="Pfam" id="PF17777"/>
    </source>
</evidence>
<evidence type="ECO:0000256" key="7">
    <source>
        <dbReference type="RuleBase" id="RU364039"/>
    </source>
</evidence>
<dbReference type="GO" id="GO:0006364">
    <property type="term" value="P:rRNA processing"/>
    <property type="evidence" value="ECO:0007669"/>
    <property type="project" value="TreeGrafter"/>
</dbReference>
<dbReference type="InterPro" id="IPR040637">
    <property type="entry name" value="Ribosomal_uL10-like_insert"/>
</dbReference>
<organism evidence="9 10">
    <name type="scientific">Geotrichum candidum</name>
    <name type="common">Oospora lactis</name>
    <name type="synonym">Dipodascus geotrichum</name>
    <dbReference type="NCBI Taxonomy" id="1173061"/>
    <lineage>
        <taxon>Eukaryota</taxon>
        <taxon>Fungi</taxon>
        <taxon>Dikarya</taxon>
        <taxon>Ascomycota</taxon>
        <taxon>Saccharomycotina</taxon>
        <taxon>Dipodascomycetes</taxon>
        <taxon>Dipodascales</taxon>
        <taxon>Dipodascaceae</taxon>
        <taxon>Geotrichum</taxon>
    </lineage>
</organism>
<evidence type="ECO:0000313" key="10">
    <source>
        <dbReference type="Proteomes" id="UP000242525"/>
    </source>
</evidence>
<dbReference type="PANTHER" id="PTHR45841:SF1">
    <property type="entry name" value="MRNA TURNOVER PROTEIN 4 HOMOLOG"/>
    <property type="match status" value="1"/>
</dbReference>
<dbReference type="GO" id="GO:0005730">
    <property type="term" value="C:nucleolus"/>
    <property type="evidence" value="ECO:0007669"/>
    <property type="project" value="UniProtKB-SubCell"/>
</dbReference>
<reference evidence="9" key="1">
    <citation type="submission" date="2014-03" db="EMBL/GenBank/DDBJ databases">
        <authorList>
            <person name="Casaregola S."/>
        </authorList>
    </citation>
    <scope>NUCLEOTIDE SEQUENCE [LARGE SCALE GENOMIC DNA]</scope>
    <source>
        <strain evidence="9">CLIB 918</strain>
    </source>
</reference>
<dbReference type="InterPro" id="IPR043141">
    <property type="entry name" value="Ribosomal_uL10-like_sf"/>
</dbReference>
<dbReference type="GO" id="GO:0003723">
    <property type="term" value="F:RNA binding"/>
    <property type="evidence" value="ECO:0007669"/>
    <property type="project" value="TreeGrafter"/>
</dbReference>
<dbReference type="InterPro" id="IPR043164">
    <property type="entry name" value="Ribosomal_uL10-like_insert_sf"/>
</dbReference>
<evidence type="ECO:0000256" key="4">
    <source>
        <dbReference type="ARBA" id="ARBA00015359"/>
    </source>
</evidence>
<dbReference type="GO" id="GO:0030687">
    <property type="term" value="C:preribosome, large subunit precursor"/>
    <property type="evidence" value="ECO:0007669"/>
    <property type="project" value="TreeGrafter"/>
</dbReference>
<dbReference type="SUPFAM" id="SSF160369">
    <property type="entry name" value="Ribosomal protein L10-like"/>
    <property type="match status" value="1"/>
</dbReference>
<name>A0A0J9XD05_GEOCN</name>
<comment type="subunit">
    <text evidence="3 7">Associates with the pre-60S ribosomal particle.</text>
</comment>
<evidence type="ECO:0000313" key="9">
    <source>
        <dbReference type="EMBL" id="CDO55387.1"/>
    </source>
</evidence>
<dbReference type="CDD" id="cd05796">
    <property type="entry name" value="Ribosomal_P0_like"/>
    <property type="match status" value="1"/>
</dbReference>
<protein>
    <recommendedName>
        <fullName evidence="4 7">Ribosome assembly factor mrt4</fullName>
    </recommendedName>
</protein>
<dbReference type="OrthoDB" id="10262308at2759"/>
<dbReference type="InterPro" id="IPR033867">
    <property type="entry name" value="Mrt4"/>
</dbReference>
<dbReference type="FunFam" id="3.90.105.20:FF:000003">
    <property type="entry name" value="Ribosome assembly factor mrt4"/>
    <property type="match status" value="1"/>
</dbReference>
<keyword evidence="6 7" id="KW-0539">Nucleus</keyword>
<dbReference type="Pfam" id="PF00466">
    <property type="entry name" value="Ribosomal_L10"/>
    <property type="match status" value="1"/>
</dbReference>
<dbReference type="Proteomes" id="UP000242525">
    <property type="component" value="Unassembled WGS sequence"/>
</dbReference>
<dbReference type="AlphaFoldDB" id="A0A0J9XD05"/>
<keyword evidence="5 7" id="KW-0963">Cytoplasm</keyword>
<proteinExistence type="inferred from homology"/>
<evidence type="ECO:0000256" key="2">
    <source>
        <dbReference type="ARBA" id="ARBA00008889"/>
    </source>
</evidence>
<dbReference type="GO" id="GO:0005737">
    <property type="term" value="C:cytoplasm"/>
    <property type="evidence" value="ECO:0007669"/>
    <property type="project" value="UniProtKB-SubCell"/>
</dbReference>
<dbReference type="Gene3D" id="3.90.105.20">
    <property type="match status" value="1"/>
</dbReference>
<evidence type="ECO:0000256" key="3">
    <source>
        <dbReference type="ARBA" id="ARBA00011117"/>
    </source>
</evidence>
<evidence type="ECO:0000256" key="1">
    <source>
        <dbReference type="ARBA" id="ARBA00004046"/>
    </source>
</evidence>
<comment type="function">
    <text evidence="1 7">Component of the ribosome assembly machinery. Nuclear paralog of the ribosomal protein P0, it binds pre-60S subunits at an early stage of assembly in the nucleolus, and is replaced by P0 in cytoplasmic pre-60S subunits and mature 80S ribosomes.</text>
</comment>
<dbReference type="GO" id="GO:0000027">
    <property type="term" value="P:ribosomal large subunit assembly"/>
    <property type="evidence" value="ECO:0007669"/>
    <property type="project" value="InterPro"/>
</dbReference>
<dbReference type="InterPro" id="IPR051742">
    <property type="entry name" value="Ribosome_Assembly_uL10"/>
</dbReference>
<keyword evidence="7" id="KW-0690">Ribosome biogenesis</keyword>
<sequence length="234" mass="26557">MPKSKRTKLIALTQTDKKTREDKERIGEEIRESVDKYAYTWVFGVDNMRNTFLKDIRQDWRGSRILFGRTRVMQKALGRTPETAHRDNINKLTRHMSGDIGLLMTDESPKVVRDYFASFVKTDFARAGLVAPLDFTIPAGIVYSTGGRLSPEDDVPMAHSLETMLRQLGMPTQLKNGKVVLGTDYTVCKQGQVLDGKQTRLLKQFGVACADFKIKLVAHFDRDASEVIVEEEQE</sequence>
<keyword evidence="10" id="KW-1185">Reference proteome</keyword>
<accession>A0A0J9XD05</accession>
<evidence type="ECO:0000256" key="5">
    <source>
        <dbReference type="ARBA" id="ARBA00022490"/>
    </source>
</evidence>
<dbReference type="FunFam" id="3.30.70.1730:FF:000005">
    <property type="entry name" value="Ribosome assembly factor mrt4"/>
    <property type="match status" value="1"/>
</dbReference>
<comment type="caution">
    <text evidence="9">The sequence shown here is derived from an EMBL/GenBank/DDBJ whole genome shotgun (WGS) entry which is preliminary data.</text>
</comment>
<dbReference type="PANTHER" id="PTHR45841">
    <property type="entry name" value="MRNA TURNOVER PROTEIN 4 MRTO4"/>
    <property type="match status" value="1"/>
</dbReference>
<dbReference type="InterPro" id="IPR001790">
    <property type="entry name" value="Ribosomal_uL10"/>
</dbReference>
<dbReference type="STRING" id="1173061.A0A0J9XD05"/>
<dbReference type="GO" id="GO:0000956">
    <property type="term" value="P:nuclear-transcribed mRNA catabolic process"/>
    <property type="evidence" value="ECO:0007669"/>
    <property type="project" value="TreeGrafter"/>
</dbReference>
<gene>
    <name evidence="9" type="ORF">BN980_GECA11s00384g</name>
</gene>
<evidence type="ECO:0000256" key="6">
    <source>
        <dbReference type="ARBA" id="ARBA00023242"/>
    </source>
</evidence>
<dbReference type="Pfam" id="PF17777">
    <property type="entry name" value="RL10P_insert"/>
    <property type="match status" value="1"/>
</dbReference>